<feature type="non-terminal residue" evidence="1">
    <location>
        <position position="1"/>
    </location>
</feature>
<reference evidence="1" key="1">
    <citation type="submission" date="2018-05" db="EMBL/GenBank/DDBJ databases">
        <authorList>
            <person name="Lanie J.A."/>
            <person name="Ng W.-L."/>
            <person name="Kazmierczak K.M."/>
            <person name="Andrzejewski T.M."/>
            <person name="Davidsen T.M."/>
            <person name="Wayne K.J."/>
            <person name="Tettelin H."/>
            <person name="Glass J.I."/>
            <person name="Rusch D."/>
            <person name="Podicherti R."/>
            <person name="Tsui H.-C.T."/>
            <person name="Winkler M.E."/>
        </authorList>
    </citation>
    <scope>NUCLEOTIDE SEQUENCE</scope>
</reference>
<protein>
    <recommendedName>
        <fullName evidence="2">Toxin-antitoxin system YwqK family antitoxin</fullName>
    </recommendedName>
</protein>
<dbReference type="AlphaFoldDB" id="A0A382MUA6"/>
<dbReference type="Gene3D" id="2.20.110.10">
    <property type="entry name" value="Histone H3 K4-specific methyltransferase SET7/9 N-terminal domain"/>
    <property type="match status" value="2"/>
</dbReference>
<accession>A0A382MUA6</accession>
<sequence length="116" mass="13638">DTGELLWKRNFKNGKLHGSWNSYYKDGRIRIESNWENGTELNQTRFTYYENGQLSGRAEFKGDEFNGLIEEFHENGQLKETGNTKEGKQVGVWKRFDEEGNLIDSYTGFRDLMQKD</sequence>
<dbReference type="EMBL" id="UINC01095784">
    <property type="protein sequence ID" value="SVC52140.1"/>
    <property type="molecule type" value="Genomic_DNA"/>
</dbReference>
<evidence type="ECO:0008006" key="2">
    <source>
        <dbReference type="Google" id="ProtNLM"/>
    </source>
</evidence>
<evidence type="ECO:0000313" key="1">
    <source>
        <dbReference type="EMBL" id="SVC52140.1"/>
    </source>
</evidence>
<name>A0A382MUA6_9ZZZZ</name>
<dbReference type="SUPFAM" id="SSF82185">
    <property type="entry name" value="Histone H3 K4-specific methyltransferase SET7/9 N-terminal domain"/>
    <property type="match status" value="1"/>
</dbReference>
<proteinExistence type="predicted"/>
<organism evidence="1">
    <name type="scientific">marine metagenome</name>
    <dbReference type="NCBI Taxonomy" id="408172"/>
    <lineage>
        <taxon>unclassified sequences</taxon>
        <taxon>metagenomes</taxon>
        <taxon>ecological metagenomes</taxon>
    </lineage>
</organism>
<dbReference type="InterPro" id="IPR011652">
    <property type="entry name" value="MORN_2"/>
</dbReference>
<gene>
    <name evidence="1" type="ORF">METZ01_LOCUS304994</name>
</gene>
<dbReference type="Pfam" id="PF07661">
    <property type="entry name" value="MORN_2"/>
    <property type="match status" value="4"/>
</dbReference>